<dbReference type="RefSeq" id="WP_185991954.1">
    <property type="nucleotide sequence ID" value="NZ_JACCAE010000001.1"/>
</dbReference>
<evidence type="ECO:0000313" key="5">
    <source>
        <dbReference type="Proteomes" id="UP000554054"/>
    </source>
</evidence>
<evidence type="ECO:0000313" key="4">
    <source>
        <dbReference type="EMBL" id="NYF99226.1"/>
    </source>
</evidence>
<dbReference type="Proteomes" id="UP000554054">
    <property type="component" value="Unassembled WGS sequence"/>
</dbReference>
<dbReference type="InterPro" id="IPR027383">
    <property type="entry name" value="Znf_put"/>
</dbReference>
<dbReference type="Pfam" id="PF13490">
    <property type="entry name" value="zf-HC2"/>
    <property type="match status" value="1"/>
</dbReference>
<gene>
    <name evidence="4" type="ORF">BJY20_002618</name>
</gene>
<keyword evidence="2" id="KW-0804">Transcription</keyword>
<feature type="domain" description="Putative zinc-finger" evidence="3">
    <location>
        <begin position="11"/>
        <end position="48"/>
    </location>
</feature>
<sequence length="92" mass="10325">MTGTLRQMLTCHWSARRIQRYLDADPAAPLTPGEISRLEGHLATCARCTRVVAEHRTLHRALSLWSGGMDVDPGSVQRIRDFLTTINDEDHA</sequence>
<keyword evidence="5" id="KW-1185">Reference proteome</keyword>
<organism evidence="4 5">
    <name type="scientific">Janibacter cremeus</name>
    <dbReference type="NCBI Taxonomy" id="1285192"/>
    <lineage>
        <taxon>Bacteria</taxon>
        <taxon>Bacillati</taxon>
        <taxon>Actinomycetota</taxon>
        <taxon>Actinomycetes</taxon>
        <taxon>Micrococcales</taxon>
        <taxon>Intrasporangiaceae</taxon>
        <taxon>Janibacter</taxon>
    </lineage>
</organism>
<dbReference type="AlphaFoldDB" id="A0A852VSF7"/>
<evidence type="ECO:0000256" key="1">
    <source>
        <dbReference type="ARBA" id="ARBA00023015"/>
    </source>
</evidence>
<accession>A0A852VSF7</accession>
<reference evidence="4 5" key="1">
    <citation type="submission" date="2020-07" db="EMBL/GenBank/DDBJ databases">
        <title>Sequencing the genomes of 1000 actinobacteria strains.</title>
        <authorList>
            <person name="Klenk H.-P."/>
        </authorList>
    </citation>
    <scope>NUCLEOTIDE SEQUENCE [LARGE SCALE GENOMIC DNA]</scope>
    <source>
        <strain evidence="4 5">DSM 26154</strain>
    </source>
</reference>
<protein>
    <recommendedName>
        <fullName evidence="3">Putative zinc-finger domain-containing protein</fullName>
    </recommendedName>
</protein>
<evidence type="ECO:0000256" key="2">
    <source>
        <dbReference type="ARBA" id="ARBA00023163"/>
    </source>
</evidence>
<proteinExistence type="predicted"/>
<comment type="caution">
    <text evidence="4">The sequence shown here is derived from an EMBL/GenBank/DDBJ whole genome shotgun (WGS) entry which is preliminary data.</text>
</comment>
<keyword evidence="1" id="KW-0805">Transcription regulation</keyword>
<evidence type="ECO:0000259" key="3">
    <source>
        <dbReference type="Pfam" id="PF13490"/>
    </source>
</evidence>
<name>A0A852VSF7_9MICO</name>
<dbReference type="Gene3D" id="1.10.10.1320">
    <property type="entry name" value="Anti-sigma factor, zinc-finger domain"/>
    <property type="match status" value="1"/>
</dbReference>
<dbReference type="InterPro" id="IPR041916">
    <property type="entry name" value="Anti_sigma_zinc_sf"/>
</dbReference>
<dbReference type="EMBL" id="JACCAE010000001">
    <property type="protein sequence ID" value="NYF99226.1"/>
    <property type="molecule type" value="Genomic_DNA"/>
</dbReference>